<evidence type="ECO:0000313" key="3">
    <source>
        <dbReference type="Proteomes" id="UP000295197"/>
    </source>
</evidence>
<evidence type="ECO:0000313" key="2">
    <source>
        <dbReference type="EMBL" id="TCV06082.1"/>
    </source>
</evidence>
<gene>
    <name evidence="2" type="ORF">EDC17_106410</name>
</gene>
<feature type="chain" id="PRO_5020806595" evidence="1">
    <location>
        <begin position="23"/>
        <end position="282"/>
    </location>
</feature>
<reference evidence="2 3" key="1">
    <citation type="submission" date="2019-03" db="EMBL/GenBank/DDBJ databases">
        <title>Genomic Encyclopedia of Type Strains, Phase IV (KMG-IV): sequencing the most valuable type-strain genomes for metagenomic binning, comparative biology and taxonomic classification.</title>
        <authorList>
            <person name="Goeker M."/>
        </authorList>
    </citation>
    <scope>NUCLEOTIDE SEQUENCE [LARGE SCALE GENOMIC DNA]</scope>
    <source>
        <strain evidence="2 3">DSM 22362</strain>
    </source>
</reference>
<name>A0A4R3VJI8_9SPHI</name>
<dbReference type="InterPro" id="IPR022298">
    <property type="entry name" value="Conjug_transposon_TraN"/>
</dbReference>
<feature type="signal peptide" evidence="1">
    <location>
        <begin position="1"/>
        <end position="22"/>
    </location>
</feature>
<sequence>MKTFYSLLSLSLLSLIALTLQAQHLTASNLNDLPTVTLLNENTVHFLSPQPIKYVDISSQRIKGDLPVENLLRIKLLLDSTETSPTYPKELGTLTIVAEDFISQYRLVHSKQAAPNIPSLIELSPDNTRSIDNWGEHLSVSSMREIGLNMLKKRKHKAIQKSKEHGIAMQLNKIGTFSDYIFLDISFSNSTNLVYNVDEFRLFIEDKKIIKANNFQSTELMPLWSLHEIKQIKNKQRNIYVIKKAVFPGNKTLRLTLSEKQISGRMIDLKVSYKDILSAESL</sequence>
<keyword evidence="1" id="KW-0732">Signal</keyword>
<organism evidence="2 3">
    <name type="scientific">Sphingobacterium alimentarium</name>
    <dbReference type="NCBI Taxonomy" id="797292"/>
    <lineage>
        <taxon>Bacteria</taxon>
        <taxon>Pseudomonadati</taxon>
        <taxon>Bacteroidota</taxon>
        <taxon>Sphingobacteriia</taxon>
        <taxon>Sphingobacteriales</taxon>
        <taxon>Sphingobacteriaceae</taxon>
        <taxon>Sphingobacterium</taxon>
    </lineage>
</organism>
<evidence type="ECO:0000256" key="1">
    <source>
        <dbReference type="SAM" id="SignalP"/>
    </source>
</evidence>
<proteinExistence type="predicted"/>
<accession>A0A4R3VJI8</accession>
<dbReference type="AlphaFoldDB" id="A0A4R3VJI8"/>
<dbReference type="RefSeq" id="WP_132779051.1">
    <property type="nucleotide sequence ID" value="NZ_SMBZ01000064.1"/>
</dbReference>
<protein>
    <submittedName>
        <fullName evidence="2">Conjugative transposon TraN protein</fullName>
    </submittedName>
</protein>
<dbReference type="OrthoDB" id="1038500at2"/>
<dbReference type="Pfam" id="PF13595">
    <property type="entry name" value="DUF4138"/>
    <property type="match status" value="1"/>
</dbReference>
<keyword evidence="3" id="KW-1185">Reference proteome</keyword>
<dbReference type="EMBL" id="SMBZ01000064">
    <property type="protein sequence ID" value="TCV06082.1"/>
    <property type="molecule type" value="Genomic_DNA"/>
</dbReference>
<dbReference type="Proteomes" id="UP000295197">
    <property type="component" value="Unassembled WGS sequence"/>
</dbReference>
<comment type="caution">
    <text evidence="2">The sequence shown here is derived from an EMBL/GenBank/DDBJ whole genome shotgun (WGS) entry which is preliminary data.</text>
</comment>